<dbReference type="EMBL" id="JARJCM010000176">
    <property type="protein sequence ID" value="KAJ7024048.1"/>
    <property type="molecule type" value="Genomic_DNA"/>
</dbReference>
<comment type="caution">
    <text evidence="3">The sequence shown here is derived from an EMBL/GenBank/DDBJ whole genome shotgun (WGS) entry which is preliminary data.</text>
</comment>
<organism evidence="3 4">
    <name type="scientific">Mycena alexandri</name>
    <dbReference type="NCBI Taxonomy" id="1745969"/>
    <lineage>
        <taxon>Eukaryota</taxon>
        <taxon>Fungi</taxon>
        <taxon>Dikarya</taxon>
        <taxon>Basidiomycota</taxon>
        <taxon>Agaricomycotina</taxon>
        <taxon>Agaricomycetes</taxon>
        <taxon>Agaricomycetidae</taxon>
        <taxon>Agaricales</taxon>
        <taxon>Marasmiineae</taxon>
        <taxon>Mycenaceae</taxon>
        <taxon>Mycena</taxon>
    </lineage>
</organism>
<dbReference type="AlphaFoldDB" id="A0AAD6SBQ7"/>
<feature type="domain" description="DUF6532" evidence="2">
    <location>
        <begin position="160"/>
        <end position="250"/>
    </location>
</feature>
<dbReference type="InterPro" id="IPR045341">
    <property type="entry name" value="DUF6532"/>
</dbReference>
<name>A0AAD6SBQ7_9AGAR</name>
<accession>A0AAD6SBQ7</accession>
<gene>
    <name evidence="3" type="ORF">C8F04DRAFT_1303359</name>
</gene>
<feature type="region of interest" description="Disordered" evidence="1">
    <location>
        <begin position="1"/>
        <end position="74"/>
    </location>
</feature>
<evidence type="ECO:0000313" key="4">
    <source>
        <dbReference type="Proteomes" id="UP001218188"/>
    </source>
</evidence>
<keyword evidence="4" id="KW-1185">Reference proteome</keyword>
<dbReference type="Proteomes" id="UP001218188">
    <property type="component" value="Unassembled WGS sequence"/>
</dbReference>
<feature type="compositionally biased region" description="Basic and acidic residues" evidence="1">
    <location>
        <begin position="27"/>
        <end position="37"/>
    </location>
</feature>
<sequence>MSGRSRHRRTEIISDSEDEFPDAPPRQTEDAGLHEAIADALVSIPRDSDADDEDVSVPVKKPRKVSAARQKQADLEKPEIRAAPVPVKHEAHERTLGEDPARLEATWHVSARITYPVPGKKDILLNSQTEELQMVLRTSIAQVKVSLHFEGAPIIARAGFARTYLISAAEKHPEATHVLHHLRTDLNFAAILADIILDRIHILRGDIKRVAVALTPGLFQFAGLSEAKTKGLIEMLLLKDHHYIFPVDPKTLARCHC</sequence>
<protein>
    <recommendedName>
        <fullName evidence="2">DUF6532 domain-containing protein</fullName>
    </recommendedName>
</protein>
<evidence type="ECO:0000256" key="1">
    <source>
        <dbReference type="SAM" id="MobiDB-lite"/>
    </source>
</evidence>
<proteinExistence type="predicted"/>
<reference evidence="3" key="1">
    <citation type="submission" date="2023-03" db="EMBL/GenBank/DDBJ databases">
        <title>Massive genome expansion in bonnet fungi (Mycena s.s.) driven by repeated elements and novel gene families across ecological guilds.</title>
        <authorList>
            <consortium name="Lawrence Berkeley National Laboratory"/>
            <person name="Harder C.B."/>
            <person name="Miyauchi S."/>
            <person name="Viragh M."/>
            <person name="Kuo A."/>
            <person name="Thoen E."/>
            <person name="Andreopoulos B."/>
            <person name="Lu D."/>
            <person name="Skrede I."/>
            <person name="Drula E."/>
            <person name="Henrissat B."/>
            <person name="Morin E."/>
            <person name="Kohler A."/>
            <person name="Barry K."/>
            <person name="LaButti K."/>
            <person name="Morin E."/>
            <person name="Salamov A."/>
            <person name="Lipzen A."/>
            <person name="Mereny Z."/>
            <person name="Hegedus B."/>
            <person name="Baldrian P."/>
            <person name="Stursova M."/>
            <person name="Weitz H."/>
            <person name="Taylor A."/>
            <person name="Grigoriev I.V."/>
            <person name="Nagy L.G."/>
            <person name="Martin F."/>
            <person name="Kauserud H."/>
        </authorList>
    </citation>
    <scope>NUCLEOTIDE SEQUENCE</scope>
    <source>
        <strain evidence="3">CBHHK200</strain>
    </source>
</reference>
<evidence type="ECO:0000259" key="2">
    <source>
        <dbReference type="Pfam" id="PF20149"/>
    </source>
</evidence>
<dbReference type="Pfam" id="PF20149">
    <property type="entry name" value="DUF6532"/>
    <property type="match status" value="1"/>
</dbReference>
<evidence type="ECO:0000313" key="3">
    <source>
        <dbReference type="EMBL" id="KAJ7024048.1"/>
    </source>
</evidence>